<evidence type="ECO:0000256" key="1">
    <source>
        <dbReference type="ARBA" id="ARBA00023136"/>
    </source>
</evidence>
<organism evidence="4 5">
    <name type="scientific">Lachancea meyersii CBS 8951</name>
    <dbReference type="NCBI Taxonomy" id="1266667"/>
    <lineage>
        <taxon>Eukaryota</taxon>
        <taxon>Fungi</taxon>
        <taxon>Dikarya</taxon>
        <taxon>Ascomycota</taxon>
        <taxon>Saccharomycotina</taxon>
        <taxon>Saccharomycetes</taxon>
        <taxon>Saccharomycetales</taxon>
        <taxon>Saccharomycetaceae</taxon>
        <taxon>Lachancea</taxon>
    </lineage>
</organism>
<keyword evidence="1" id="KW-0472">Membrane</keyword>
<reference evidence="5" key="1">
    <citation type="submission" date="2016-03" db="EMBL/GenBank/DDBJ databases">
        <authorList>
            <person name="Devillers Hugo."/>
        </authorList>
    </citation>
    <scope>NUCLEOTIDE SEQUENCE [LARGE SCALE GENOMIC DNA]</scope>
</reference>
<evidence type="ECO:0000313" key="5">
    <source>
        <dbReference type="Proteomes" id="UP000191144"/>
    </source>
</evidence>
<proteinExistence type="predicted"/>
<name>A0A1G4K4N3_9SACH</name>
<dbReference type="EMBL" id="LT598484">
    <property type="protein sequence ID" value="SCU98730.1"/>
    <property type="molecule type" value="Genomic_DNA"/>
</dbReference>
<dbReference type="GO" id="GO:0005778">
    <property type="term" value="C:peroxisomal membrane"/>
    <property type="evidence" value="ECO:0007669"/>
    <property type="project" value="UniProtKB-SubCell"/>
</dbReference>
<evidence type="ECO:0000313" key="4">
    <source>
        <dbReference type="EMBL" id="SCU98730.1"/>
    </source>
</evidence>
<protein>
    <submittedName>
        <fullName evidence="4">LAME_0G00342g1_1</fullName>
    </submittedName>
</protein>
<gene>
    <name evidence="4" type="ORF">LAME_0G00342G</name>
</gene>
<sequence>MKTEEVDPNVLSHIFKTSKIFDTVDAFGPTKTDHNAESIAISGLESFTGLFDDIHLLKSFGIIGEQNVIYKKINKGGLCSKVWLVSLVLSSRKNLSEIFQLAVSRSKLRKEEIHFAKCAPNSVRKVLGEKISLKIQEIDRRLRLAVLELLQNFAYLILAAVDVFKIRIGEKWKRLLERISGLFTILKFLFSSVFPS</sequence>
<dbReference type="InterPro" id="IPR008733">
    <property type="entry name" value="PEX11"/>
</dbReference>
<dbReference type="GO" id="GO:0016559">
    <property type="term" value="P:peroxisome fission"/>
    <property type="evidence" value="ECO:0007669"/>
    <property type="project" value="InterPro"/>
</dbReference>
<dbReference type="Proteomes" id="UP000191144">
    <property type="component" value="Chromosome G"/>
</dbReference>
<accession>A0A1G4K4N3</accession>
<keyword evidence="5" id="KW-1185">Reference proteome</keyword>
<dbReference type="OrthoDB" id="4063222at2759"/>
<evidence type="ECO:0000256" key="3">
    <source>
        <dbReference type="ARBA" id="ARBA00046271"/>
    </source>
</evidence>
<dbReference type="AlphaFoldDB" id="A0A1G4K4N3"/>
<evidence type="ECO:0000256" key="2">
    <source>
        <dbReference type="ARBA" id="ARBA00023140"/>
    </source>
</evidence>
<dbReference type="Pfam" id="PF05648">
    <property type="entry name" value="PEX11"/>
    <property type="match status" value="1"/>
</dbReference>
<keyword evidence="2" id="KW-0576">Peroxisome</keyword>
<comment type="subcellular location">
    <subcellularLocation>
        <location evidence="3">Peroxisome membrane</location>
    </subcellularLocation>
</comment>